<comment type="caution">
    <text evidence="1">The sequence shown here is derived from an EMBL/GenBank/DDBJ whole genome shotgun (WGS) entry which is preliminary data.</text>
</comment>
<organism evidence="1 2">
    <name type="scientific">Candidatus Schekmanbacteria bacterium RIFCSPLOWO2_12_FULL_38_15</name>
    <dbReference type="NCBI Taxonomy" id="1817883"/>
    <lineage>
        <taxon>Bacteria</taxon>
        <taxon>Candidatus Schekmaniibacteriota</taxon>
    </lineage>
</organism>
<proteinExistence type="predicted"/>
<gene>
    <name evidence="1" type="ORF">A3G31_03005</name>
</gene>
<accession>A0A1F7SEP7</accession>
<reference evidence="1 2" key="1">
    <citation type="journal article" date="2016" name="Nat. Commun.">
        <title>Thousands of microbial genomes shed light on interconnected biogeochemical processes in an aquifer system.</title>
        <authorList>
            <person name="Anantharaman K."/>
            <person name="Brown C.T."/>
            <person name="Hug L.A."/>
            <person name="Sharon I."/>
            <person name="Castelle C.J."/>
            <person name="Probst A.J."/>
            <person name="Thomas B.C."/>
            <person name="Singh A."/>
            <person name="Wilkins M.J."/>
            <person name="Karaoz U."/>
            <person name="Brodie E.L."/>
            <person name="Williams K.H."/>
            <person name="Hubbard S.S."/>
            <person name="Banfield J.F."/>
        </authorList>
    </citation>
    <scope>NUCLEOTIDE SEQUENCE [LARGE SCALE GENOMIC DNA]</scope>
</reference>
<dbReference type="Proteomes" id="UP000178082">
    <property type="component" value="Unassembled WGS sequence"/>
</dbReference>
<dbReference type="EMBL" id="MGDI01000032">
    <property type="protein sequence ID" value="OGL52239.1"/>
    <property type="molecule type" value="Genomic_DNA"/>
</dbReference>
<dbReference type="STRING" id="1817883.A3G31_03005"/>
<sequence length="83" mass="9395">MAKFHLKIEISLDKLLEELVVVALSLIAERDEKEPDPEFKDRLKEALRSILQKDIVKSDICGLMVSCAEGKSAPPWTKESEEL</sequence>
<evidence type="ECO:0000313" key="1">
    <source>
        <dbReference type="EMBL" id="OGL52239.1"/>
    </source>
</evidence>
<dbReference type="AlphaFoldDB" id="A0A1F7SEP7"/>
<name>A0A1F7SEP7_9BACT</name>
<evidence type="ECO:0000313" key="2">
    <source>
        <dbReference type="Proteomes" id="UP000178082"/>
    </source>
</evidence>
<protein>
    <submittedName>
        <fullName evidence="1">Uncharacterized protein</fullName>
    </submittedName>
</protein>